<keyword evidence="2" id="KW-1133">Transmembrane helix</keyword>
<feature type="region of interest" description="Disordered" evidence="1">
    <location>
        <begin position="1"/>
        <end position="128"/>
    </location>
</feature>
<evidence type="ECO:0000313" key="3">
    <source>
        <dbReference type="EMBL" id="GAA3743610.1"/>
    </source>
</evidence>
<comment type="caution">
    <text evidence="3">The sequence shown here is derived from an EMBL/GenBank/DDBJ whole genome shotgun (WGS) entry which is preliminary data.</text>
</comment>
<dbReference type="RefSeq" id="WP_344970968.1">
    <property type="nucleotide sequence ID" value="NZ_BAABDD010000009.1"/>
</dbReference>
<reference evidence="4" key="1">
    <citation type="journal article" date="2019" name="Int. J. Syst. Evol. Microbiol.">
        <title>The Global Catalogue of Microorganisms (GCM) 10K type strain sequencing project: providing services to taxonomists for standard genome sequencing and annotation.</title>
        <authorList>
            <consortium name="The Broad Institute Genomics Platform"/>
            <consortium name="The Broad Institute Genome Sequencing Center for Infectious Disease"/>
            <person name="Wu L."/>
            <person name="Ma J."/>
        </authorList>
    </citation>
    <scope>NUCLEOTIDE SEQUENCE [LARGE SCALE GENOMIC DNA]</scope>
    <source>
        <strain evidence="4">JCM 17137</strain>
    </source>
</reference>
<keyword evidence="4" id="KW-1185">Reference proteome</keyword>
<feature type="compositionally biased region" description="Low complexity" evidence="1">
    <location>
        <begin position="116"/>
        <end position="127"/>
    </location>
</feature>
<feature type="compositionally biased region" description="Basic and acidic residues" evidence="1">
    <location>
        <begin position="54"/>
        <end position="71"/>
    </location>
</feature>
<protein>
    <submittedName>
        <fullName evidence="3">Uncharacterized protein</fullName>
    </submittedName>
</protein>
<feature type="transmembrane region" description="Helical" evidence="2">
    <location>
        <begin position="168"/>
        <end position="193"/>
    </location>
</feature>
<keyword evidence="2" id="KW-0812">Transmembrane</keyword>
<evidence type="ECO:0000313" key="4">
    <source>
        <dbReference type="Proteomes" id="UP001500908"/>
    </source>
</evidence>
<evidence type="ECO:0000256" key="1">
    <source>
        <dbReference type="SAM" id="MobiDB-lite"/>
    </source>
</evidence>
<proteinExistence type="predicted"/>
<gene>
    <name evidence="3" type="ORF">GCM10022402_24130</name>
</gene>
<organism evidence="3 4">
    <name type="scientific">Salinactinospora qingdaonensis</name>
    <dbReference type="NCBI Taxonomy" id="702744"/>
    <lineage>
        <taxon>Bacteria</taxon>
        <taxon>Bacillati</taxon>
        <taxon>Actinomycetota</taxon>
        <taxon>Actinomycetes</taxon>
        <taxon>Streptosporangiales</taxon>
        <taxon>Nocardiopsidaceae</taxon>
        <taxon>Salinactinospora</taxon>
    </lineage>
</organism>
<dbReference type="EMBL" id="BAABDD010000009">
    <property type="protein sequence ID" value="GAA3743610.1"/>
    <property type="molecule type" value="Genomic_DNA"/>
</dbReference>
<keyword evidence="2" id="KW-0472">Membrane</keyword>
<sequence>MSTHVDDSSESAGRSGPRRSRSSRSAAPAARRRRESDRSETPAEEPAPQRRRSAARDDARRSDGERGDTGRSRRRRAAAKPARSTAKEPVKRLKSSGKKKAAARKAAKKRDRSRGAEQAASRSAAAAPLDPVAKFSASALRRVTVLGDRPSNFVYSLAEQSSNKTGTYVLGSLIGVCGVALVTLLGLLLYQLFAGPQQVAQESTPIVTPPEGHTTLLPELYHAQEQQELFDPIAERAEDAEPLTSEQVFGSTDTLTLDDVELTLQDSAVTETCTSVVWGEQLAQTLAEGACTSVARGVYQDPEGTYVAQFTLFDLADADAATAVSEELDPETSAGFVLPLNGEVEGLHKGYSQATAQVMGHYLALCWVARADGGQPEDSDSIATINVVTMDAAVSVYEQVRDAGKE</sequence>
<dbReference type="Proteomes" id="UP001500908">
    <property type="component" value="Unassembled WGS sequence"/>
</dbReference>
<accession>A0ABP7FNW5</accession>
<feature type="compositionally biased region" description="Basic residues" evidence="1">
    <location>
        <begin position="92"/>
        <end position="112"/>
    </location>
</feature>
<evidence type="ECO:0000256" key="2">
    <source>
        <dbReference type="SAM" id="Phobius"/>
    </source>
</evidence>
<name>A0ABP7FNW5_9ACTN</name>